<dbReference type="SMART" id="SM00346">
    <property type="entry name" value="HTH_ICLR"/>
    <property type="match status" value="1"/>
</dbReference>
<name>A0ABU0WGI4_9PROT</name>
<dbReference type="SUPFAM" id="SSF55781">
    <property type="entry name" value="GAF domain-like"/>
    <property type="match status" value="1"/>
</dbReference>
<protein>
    <submittedName>
        <fullName evidence="7">IclR family transcriptional regulator</fullName>
    </submittedName>
</protein>
<comment type="caution">
    <text evidence="7">The sequence shown here is derived from an EMBL/GenBank/DDBJ whole genome shotgun (WGS) entry which is preliminary data.</text>
</comment>
<proteinExistence type="predicted"/>
<dbReference type="SUPFAM" id="SSF46785">
    <property type="entry name" value="Winged helix' DNA-binding domain"/>
    <property type="match status" value="1"/>
</dbReference>
<evidence type="ECO:0000259" key="6">
    <source>
        <dbReference type="PROSITE" id="PS51078"/>
    </source>
</evidence>
<dbReference type="Proteomes" id="UP001227317">
    <property type="component" value="Unassembled WGS sequence"/>
</dbReference>
<organism evidence="7 8">
    <name type="scientific">Azospirillum isscasi</name>
    <dbReference type="NCBI Taxonomy" id="3053926"/>
    <lineage>
        <taxon>Bacteria</taxon>
        <taxon>Pseudomonadati</taxon>
        <taxon>Pseudomonadota</taxon>
        <taxon>Alphaproteobacteria</taxon>
        <taxon>Rhodospirillales</taxon>
        <taxon>Azospirillaceae</taxon>
        <taxon>Azospirillum</taxon>
    </lineage>
</organism>
<dbReference type="PROSITE" id="PS51078">
    <property type="entry name" value="ICLR_ED"/>
    <property type="match status" value="1"/>
</dbReference>
<dbReference type="PANTHER" id="PTHR30136">
    <property type="entry name" value="HELIX-TURN-HELIX TRANSCRIPTIONAL REGULATOR, ICLR FAMILY"/>
    <property type="match status" value="1"/>
</dbReference>
<gene>
    <name evidence="7" type="ORF">QSG27_11530</name>
</gene>
<keyword evidence="3" id="KW-0804">Transcription</keyword>
<sequence>MAPRRPSPRPSDTEFTPGDGSAGDAPVKEEGTARTGDPLMVMSVEKAFRVLNAFDAARPAMSLTQIASIVGMDKSAAQRFTHTLEKLGYLRKDPETKRFELTVKTLDLGHHYMRGNGLLERSMPYLMHLSKTTEETINLTELDDTEIVFVSRFMSRHVLNTDVVIGMRMPAYCTAPGIAMLSRMPIEEVCDRLDRMDLHPYTPNTTWQREDLLAKIERSAGLGYATAFEEYYHGDLSIAAAIVNPAGAPIGAINIAVSRSRFTPQEAEERFAPLVVAAAASISTIGRPPPPRKNARG</sequence>
<feature type="region of interest" description="Disordered" evidence="4">
    <location>
        <begin position="1"/>
        <end position="36"/>
    </location>
</feature>
<evidence type="ECO:0000256" key="3">
    <source>
        <dbReference type="ARBA" id="ARBA00023163"/>
    </source>
</evidence>
<reference evidence="7 8" key="1">
    <citation type="submission" date="2023-06" db="EMBL/GenBank/DDBJ databases">
        <title>Azospirillum isscasensis sp.nov, a bacterium isolated from rhizosphere soil of rice.</title>
        <authorList>
            <person name="Wang H."/>
        </authorList>
    </citation>
    <scope>NUCLEOTIDE SEQUENCE [LARGE SCALE GENOMIC DNA]</scope>
    <source>
        <strain evidence="7 8">C340-1</strain>
    </source>
</reference>
<dbReference type="EMBL" id="JAUJFI010000044">
    <property type="protein sequence ID" value="MDQ2103319.1"/>
    <property type="molecule type" value="Genomic_DNA"/>
</dbReference>
<dbReference type="Gene3D" id="1.10.10.10">
    <property type="entry name" value="Winged helix-like DNA-binding domain superfamily/Winged helix DNA-binding domain"/>
    <property type="match status" value="1"/>
</dbReference>
<keyword evidence="1" id="KW-0805">Transcription regulation</keyword>
<dbReference type="InterPro" id="IPR036388">
    <property type="entry name" value="WH-like_DNA-bd_sf"/>
</dbReference>
<dbReference type="InterPro" id="IPR014757">
    <property type="entry name" value="Tscrpt_reg_IclR_C"/>
</dbReference>
<evidence type="ECO:0000313" key="7">
    <source>
        <dbReference type="EMBL" id="MDQ2103319.1"/>
    </source>
</evidence>
<feature type="domain" description="HTH iclR-type" evidence="5">
    <location>
        <begin position="41"/>
        <end position="103"/>
    </location>
</feature>
<dbReference type="PANTHER" id="PTHR30136:SF35">
    <property type="entry name" value="HTH-TYPE TRANSCRIPTIONAL REGULATOR RV1719"/>
    <property type="match status" value="1"/>
</dbReference>
<dbReference type="Gene3D" id="3.30.450.40">
    <property type="match status" value="1"/>
</dbReference>
<evidence type="ECO:0000256" key="2">
    <source>
        <dbReference type="ARBA" id="ARBA00023125"/>
    </source>
</evidence>
<evidence type="ECO:0000313" key="8">
    <source>
        <dbReference type="Proteomes" id="UP001227317"/>
    </source>
</evidence>
<accession>A0ABU0WGI4</accession>
<keyword evidence="2" id="KW-0238">DNA-binding</keyword>
<evidence type="ECO:0000256" key="4">
    <source>
        <dbReference type="SAM" id="MobiDB-lite"/>
    </source>
</evidence>
<keyword evidence="8" id="KW-1185">Reference proteome</keyword>
<evidence type="ECO:0000259" key="5">
    <source>
        <dbReference type="PROSITE" id="PS51077"/>
    </source>
</evidence>
<dbReference type="InterPro" id="IPR050707">
    <property type="entry name" value="HTH_MetabolicPath_Reg"/>
</dbReference>
<evidence type="ECO:0000256" key="1">
    <source>
        <dbReference type="ARBA" id="ARBA00023015"/>
    </source>
</evidence>
<feature type="domain" description="IclR-ED" evidence="6">
    <location>
        <begin position="104"/>
        <end position="288"/>
    </location>
</feature>
<dbReference type="Pfam" id="PF09339">
    <property type="entry name" value="HTH_IclR"/>
    <property type="match status" value="1"/>
</dbReference>
<dbReference type="PROSITE" id="PS51077">
    <property type="entry name" value="HTH_ICLR"/>
    <property type="match status" value="1"/>
</dbReference>
<dbReference type="Pfam" id="PF01614">
    <property type="entry name" value="IclR_C"/>
    <property type="match status" value="1"/>
</dbReference>
<dbReference type="RefSeq" id="WP_306706186.1">
    <property type="nucleotide sequence ID" value="NZ_JAUJFI010000044.1"/>
</dbReference>
<dbReference type="InterPro" id="IPR005471">
    <property type="entry name" value="Tscrpt_reg_IclR_N"/>
</dbReference>
<dbReference type="InterPro" id="IPR036390">
    <property type="entry name" value="WH_DNA-bd_sf"/>
</dbReference>
<dbReference type="InterPro" id="IPR029016">
    <property type="entry name" value="GAF-like_dom_sf"/>
</dbReference>